<dbReference type="EMBL" id="CM037151">
    <property type="protein sequence ID" value="KAH7843482.1"/>
    <property type="molecule type" value="Genomic_DNA"/>
</dbReference>
<sequence length="486" mass="52697">MGRQSSKSKKQESSYGKGNVTAVQIAFIVDRYLSDNNYTQSRSSFRNEASHLISKSPVQEAPKSLLSLKEILEEYIHLKEQKVMVDQEKCRLEQEKFRVQTLLRGMQDVMNVYNASGNTAPPPPSVISSVTAKSTAFVPQIAGQPLYNTPTMMPTSRPNTQINPSSFCTPTANQPSVKRRKGSNDVPDAPVTEKRSRGHSTTKHLTIQGNTVSQSNNAVNNEENAPQLSAAQSSPHLRDGSPVQGSSVAKCLFNQANESPPTNLSVPKTPLPATSSQTNKSASPPEDSSTATSGNDATPQQMISTDCIVFSSETIRVSPVKQLTYYSIERNRCVSTSSPVKGRHNMRDHVKGRLDFDSSNTLMNSGKPKSDGSSVSESDKEGDIFDLDLPNLDILGGDFSLGDLLVDFNFDGDFSGQPAMDTFSNSHSGSPHEPWNFDLGANQVVSELSSTVTEILSEKDMNIQGPESVTSVKSTTKCIKILSPGK</sequence>
<organism evidence="1 2">
    <name type="scientific">Vaccinium darrowii</name>
    <dbReference type="NCBI Taxonomy" id="229202"/>
    <lineage>
        <taxon>Eukaryota</taxon>
        <taxon>Viridiplantae</taxon>
        <taxon>Streptophyta</taxon>
        <taxon>Embryophyta</taxon>
        <taxon>Tracheophyta</taxon>
        <taxon>Spermatophyta</taxon>
        <taxon>Magnoliopsida</taxon>
        <taxon>eudicotyledons</taxon>
        <taxon>Gunneridae</taxon>
        <taxon>Pentapetalae</taxon>
        <taxon>asterids</taxon>
        <taxon>Ericales</taxon>
        <taxon>Ericaceae</taxon>
        <taxon>Vaccinioideae</taxon>
        <taxon>Vaccinieae</taxon>
        <taxon>Vaccinium</taxon>
    </lineage>
</organism>
<evidence type="ECO:0000313" key="1">
    <source>
        <dbReference type="EMBL" id="KAH7843482.1"/>
    </source>
</evidence>
<evidence type="ECO:0000313" key="2">
    <source>
        <dbReference type="Proteomes" id="UP000828048"/>
    </source>
</evidence>
<comment type="caution">
    <text evidence="1">The sequence shown here is derived from an EMBL/GenBank/DDBJ whole genome shotgun (WGS) entry which is preliminary data.</text>
</comment>
<dbReference type="Proteomes" id="UP000828048">
    <property type="component" value="Chromosome 1"/>
</dbReference>
<accession>A0ACB7XR79</accession>
<protein>
    <submittedName>
        <fullName evidence="1">Uncharacterized protein</fullName>
    </submittedName>
</protein>
<reference evidence="1 2" key="1">
    <citation type="journal article" date="2021" name="Hortic Res">
        <title>High-quality reference genome and annotation aids understanding of berry development for evergreen blueberry (Vaccinium darrowii).</title>
        <authorList>
            <person name="Yu J."/>
            <person name="Hulse-Kemp A.M."/>
            <person name="Babiker E."/>
            <person name="Staton M."/>
        </authorList>
    </citation>
    <scope>NUCLEOTIDE SEQUENCE [LARGE SCALE GENOMIC DNA]</scope>
    <source>
        <strain evidence="2">cv. NJ 8807/NJ 8810</strain>
        <tissue evidence="1">Young leaf</tissue>
    </source>
</reference>
<gene>
    <name evidence="1" type="ORF">Vadar_017149</name>
</gene>
<name>A0ACB7XR79_9ERIC</name>
<proteinExistence type="predicted"/>
<keyword evidence="2" id="KW-1185">Reference proteome</keyword>